<evidence type="ECO:0000259" key="1">
    <source>
        <dbReference type="PROSITE" id="PS50943"/>
    </source>
</evidence>
<accession>A0A315ZV33</accession>
<dbReference type="InterPro" id="IPR001387">
    <property type="entry name" value="Cro/C1-type_HTH"/>
</dbReference>
<protein>
    <submittedName>
        <fullName evidence="2">DNA-binding transcriptional regulator, XRE-family HTH domain</fullName>
    </submittedName>
</protein>
<dbReference type="EMBL" id="UHJJ01000007">
    <property type="protein sequence ID" value="SUQ14609.1"/>
    <property type="molecule type" value="Genomic_DNA"/>
</dbReference>
<dbReference type="Proteomes" id="UP000254051">
    <property type="component" value="Unassembled WGS sequence"/>
</dbReference>
<feature type="domain" description="HTH cro/C1-type" evidence="1">
    <location>
        <begin position="4"/>
        <end position="61"/>
    </location>
</feature>
<dbReference type="RefSeq" id="WP_109711660.1">
    <property type="nucleotide sequence ID" value="NZ_QGDS01000007.1"/>
</dbReference>
<dbReference type="Gene3D" id="1.10.260.40">
    <property type="entry name" value="lambda repressor-like DNA-binding domains"/>
    <property type="match status" value="1"/>
</dbReference>
<dbReference type="SUPFAM" id="SSF47413">
    <property type="entry name" value="lambda repressor-like DNA-binding domains"/>
    <property type="match status" value="1"/>
</dbReference>
<sequence>MNRLQELRKRTGYSQSELSKITGISTKHIQGIEGGRKDLNKLAGDAVYRLTLALRCDIEDIIDTEPLKQETFQGLADFLADIEMSESSHDDYIKDYSTPLEFYLSNAEGDGYLTYLTDNWVDTEEDAIKIQELVIERITVLNNIET</sequence>
<dbReference type="CDD" id="cd00093">
    <property type="entry name" value="HTH_XRE"/>
    <property type="match status" value="1"/>
</dbReference>
<proteinExistence type="predicted"/>
<evidence type="ECO:0000313" key="2">
    <source>
        <dbReference type="EMBL" id="SUQ14609.1"/>
    </source>
</evidence>
<dbReference type="PROSITE" id="PS50943">
    <property type="entry name" value="HTH_CROC1"/>
    <property type="match status" value="1"/>
</dbReference>
<dbReference type="Pfam" id="PF13443">
    <property type="entry name" value="HTH_26"/>
    <property type="match status" value="1"/>
</dbReference>
<reference evidence="3" key="1">
    <citation type="submission" date="2017-07" db="EMBL/GenBank/DDBJ databases">
        <authorList>
            <person name="Varghese N."/>
            <person name="Submissions S."/>
        </authorList>
    </citation>
    <scope>NUCLEOTIDE SEQUENCE [LARGE SCALE GENOMIC DNA]</scope>
    <source>
        <strain evidence="3">NLAE-zl-C134</strain>
    </source>
</reference>
<dbReference type="SMART" id="SM00530">
    <property type="entry name" value="HTH_XRE"/>
    <property type="match status" value="1"/>
</dbReference>
<organism evidence="2 3">
    <name type="scientific">Faecalicatena contorta</name>
    <dbReference type="NCBI Taxonomy" id="39482"/>
    <lineage>
        <taxon>Bacteria</taxon>
        <taxon>Bacillati</taxon>
        <taxon>Bacillota</taxon>
        <taxon>Clostridia</taxon>
        <taxon>Lachnospirales</taxon>
        <taxon>Lachnospiraceae</taxon>
        <taxon>Faecalicatena</taxon>
    </lineage>
</organism>
<evidence type="ECO:0000313" key="3">
    <source>
        <dbReference type="Proteomes" id="UP000254051"/>
    </source>
</evidence>
<name>A0A315ZV33_9FIRM</name>
<dbReference type="InterPro" id="IPR010982">
    <property type="entry name" value="Lambda_DNA-bd_dom_sf"/>
</dbReference>
<keyword evidence="2" id="KW-0238">DNA-binding</keyword>
<gene>
    <name evidence="2" type="ORF">SAMN05216529_10762</name>
</gene>
<dbReference type="AlphaFoldDB" id="A0A315ZV33"/>
<dbReference type="OrthoDB" id="6386941at2"/>
<dbReference type="GO" id="GO:0003677">
    <property type="term" value="F:DNA binding"/>
    <property type="evidence" value="ECO:0007669"/>
    <property type="project" value="UniProtKB-KW"/>
</dbReference>
<keyword evidence="3" id="KW-1185">Reference proteome</keyword>